<dbReference type="InterPro" id="IPR014001">
    <property type="entry name" value="Helicase_ATP-bd"/>
</dbReference>
<dbReference type="PROSITE" id="PS51195">
    <property type="entry name" value="Q_MOTIF"/>
    <property type="match status" value="1"/>
</dbReference>
<feature type="compositionally biased region" description="Basic and acidic residues" evidence="17">
    <location>
        <begin position="123"/>
        <end position="150"/>
    </location>
</feature>
<dbReference type="PROSITE" id="PS51194">
    <property type="entry name" value="HELICASE_CTER"/>
    <property type="match status" value="1"/>
</dbReference>
<reference evidence="21 22" key="1">
    <citation type="submission" date="2019-09" db="EMBL/GenBank/DDBJ databases">
        <title>Bird 10,000 Genomes (B10K) Project - Family phase.</title>
        <authorList>
            <person name="Zhang G."/>
        </authorList>
    </citation>
    <scope>NUCLEOTIDE SEQUENCE [LARGE SCALE GENOMIC DNA]</scope>
    <source>
        <strain evidence="21">B10K-DU-001-16</strain>
        <tissue evidence="21">Muscle</tissue>
    </source>
</reference>
<keyword evidence="8" id="KW-0067">ATP-binding</keyword>
<feature type="compositionally biased region" description="Acidic residues" evidence="17">
    <location>
        <begin position="70"/>
        <end position="84"/>
    </location>
</feature>
<dbReference type="GO" id="GO:0016787">
    <property type="term" value="F:hydrolase activity"/>
    <property type="evidence" value="ECO:0007669"/>
    <property type="project" value="UniProtKB-KW"/>
</dbReference>
<evidence type="ECO:0000256" key="7">
    <source>
        <dbReference type="ARBA" id="ARBA00022806"/>
    </source>
</evidence>
<feature type="domain" description="Helicase ATP-binding" evidence="18">
    <location>
        <begin position="285"/>
        <end position="460"/>
    </location>
</feature>
<evidence type="ECO:0000256" key="11">
    <source>
        <dbReference type="ARBA" id="ARBA00023242"/>
    </source>
</evidence>
<evidence type="ECO:0000259" key="20">
    <source>
        <dbReference type="PROSITE" id="PS51195"/>
    </source>
</evidence>
<evidence type="ECO:0000256" key="12">
    <source>
        <dbReference type="ARBA" id="ARBA00047984"/>
    </source>
</evidence>
<evidence type="ECO:0000313" key="22">
    <source>
        <dbReference type="Proteomes" id="UP000534107"/>
    </source>
</evidence>
<dbReference type="Pfam" id="PF00271">
    <property type="entry name" value="Helicase_C"/>
    <property type="match status" value="1"/>
</dbReference>
<feature type="region of interest" description="Disordered" evidence="17">
    <location>
        <begin position="738"/>
        <end position="764"/>
    </location>
</feature>
<feature type="compositionally biased region" description="Polar residues" evidence="17">
    <location>
        <begin position="739"/>
        <end position="751"/>
    </location>
</feature>
<feature type="compositionally biased region" description="Basic and acidic residues" evidence="17">
    <location>
        <begin position="913"/>
        <end position="938"/>
    </location>
</feature>
<proteinExistence type="inferred from homology"/>
<dbReference type="SMART" id="SM00487">
    <property type="entry name" value="DEXDc"/>
    <property type="match status" value="1"/>
</dbReference>
<dbReference type="SUPFAM" id="SSF52540">
    <property type="entry name" value="P-loop containing nucleoside triphosphate hydrolases"/>
    <property type="match status" value="1"/>
</dbReference>
<evidence type="ECO:0000256" key="5">
    <source>
        <dbReference type="ARBA" id="ARBA00022741"/>
    </source>
</evidence>
<name>A0A7K9H9G1_9PICI</name>
<dbReference type="EMBL" id="VWZO01000494">
    <property type="protein sequence ID" value="NXH09424.1"/>
    <property type="molecule type" value="Genomic_DNA"/>
</dbReference>
<feature type="region of interest" description="Disordered" evidence="17">
    <location>
        <begin position="1"/>
        <end position="153"/>
    </location>
</feature>
<keyword evidence="9" id="KW-0694">RNA-binding</keyword>
<feature type="short sequence motif" description="Q motif" evidence="16">
    <location>
        <begin position="254"/>
        <end position="282"/>
    </location>
</feature>
<dbReference type="SMART" id="SM00490">
    <property type="entry name" value="HELICc"/>
    <property type="match status" value="1"/>
</dbReference>
<dbReference type="InterPro" id="IPR001650">
    <property type="entry name" value="Helicase_C-like"/>
</dbReference>
<comment type="similarity">
    <text evidence="13">Belongs to the DEAD box helicase family. DDX42 subfamily.</text>
</comment>
<keyword evidence="6" id="KW-0378">Hydrolase</keyword>
<dbReference type="EC" id="3.6.4.13" evidence="3"/>
<dbReference type="FunFam" id="3.40.50.300:FF:000524">
    <property type="entry name" value="ATP-dependent RNA helicase DDX42"/>
    <property type="match status" value="1"/>
</dbReference>
<evidence type="ECO:0000256" key="15">
    <source>
        <dbReference type="ARBA" id="ARBA00075438"/>
    </source>
</evidence>
<feature type="compositionally biased region" description="Low complexity" evidence="17">
    <location>
        <begin position="35"/>
        <end position="52"/>
    </location>
</feature>
<feature type="region of interest" description="Disordered" evidence="17">
    <location>
        <begin position="655"/>
        <end position="683"/>
    </location>
</feature>
<feature type="region of interest" description="Disordered" evidence="17">
    <location>
        <begin position="183"/>
        <end position="204"/>
    </location>
</feature>
<feature type="compositionally biased region" description="Basic and acidic residues" evidence="17">
    <location>
        <begin position="862"/>
        <end position="898"/>
    </location>
</feature>
<feature type="non-terminal residue" evidence="21">
    <location>
        <position position="956"/>
    </location>
</feature>
<keyword evidence="11" id="KW-0539">Nucleus</keyword>
<evidence type="ECO:0000256" key="6">
    <source>
        <dbReference type="ARBA" id="ARBA00022801"/>
    </source>
</evidence>
<feature type="compositionally biased region" description="Gly residues" evidence="17">
    <location>
        <begin position="1"/>
        <end position="18"/>
    </location>
</feature>
<dbReference type="InterPro" id="IPR014014">
    <property type="entry name" value="RNA_helicase_DEAD_Q_motif"/>
</dbReference>
<dbReference type="InterPro" id="IPR011545">
    <property type="entry name" value="DEAD/DEAH_box_helicase_dom"/>
</dbReference>
<dbReference type="FunFam" id="3.40.50.300:FF:000079">
    <property type="entry name" value="probable ATP-dependent RNA helicase DDX17"/>
    <property type="match status" value="1"/>
</dbReference>
<gene>
    <name evidence="21" type="primary">Ddx42</name>
    <name evidence="21" type="ORF">BUCCAP_R13557</name>
</gene>
<dbReference type="OrthoDB" id="196131at2759"/>
<evidence type="ECO:0000313" key="21">
    <source>
        <dbReference type="EMBL" id="NXH09424.1"/>
    </source>
</evidence>
<comment type="catalytic activity">
    <reaction evidence="12">
        <text>ATP + H2O = ADP + phosphate + H(+)</text>
        <dbReference type="Rhea" id="RHEA:13065"/>
        <dbReference type="ChEBI" id="CHEBI:15377"/>
        <dbReference type="ChEBI" id="CHEBI:15378"/>
        <dbReference type="ChEBI" id="CHEBI:30616"/>
        <dbReference type="ChEBI" id="CHEBI:43474"/>
        <dbReference type="ChEBI" id="CHEBI:456216"/>
        <dbReference type="EC" id="3.6.4.13"/>
    </reaction>
</comment>
<keyword evidence="5" id="KW-0547">Nucleotide-binding</keyword>
<sequence>MNWNKGGPGTKRGFGFGGFAITPGKKEEPKLSQQSHSAFGTAGSSAAFAKSGPPQLPSFYKIGSKRANFDEENAYFEDEEEDSSNVELPYIPAENSPTRQQFHSKSADSDSDDDPLEAFMAEVEARPTARDMKRLEDKDKEKKNVKGIRDDIEEEDDQEAYFRYMAENPTAGVVQEEEEDNLEYDSDGNPIAPSKKIIDPLPPIDHSEIEYPPFEKNFYDEHEEITSLTPQQVVELRHKLNLRVSGAAPPRPGSSFAHFGFDEQLMHQIRKSEYTQPTPIQCQGVPVALSGRDMIGIAKTGSGKTAAFIWPMLIHIMDQKELEPGDGPIAVIVCPTRELCQQIHSECKRFGKAYNLRSVAVYGGGSMWEQAKALQEGAEIVVCTPGRLIDHVKKKATNLQRVTYLVFDEADRMFDMGFEYQVRSIASHVRPDRQTLLFSATFRKKIEKLARDILIDPIRVVQGDIGEANEDVTQIVEIFPSGPSKWNWLTRRLVEFTSSGSVLLFVTKKANAEELANNLKQEDHNLGLLHGDMDQSERNKVISEFKKKGIPILVATDVAARGLDIPSIKTVINYDVARDIDTHTHRIGRTGRAGEKGVAYTLLTPKDSNFAGDLVRNLEGANQHVSKELLDLAMQNPWFRKSRFKGGKGKKLNIGGGGLGYRERPGLGSENSDRGNNNSVMSNYEAYKPSTGAMGDRLTAMKAAFQSQYKSHFVAASLNNQKTGSSAAGASGWTSAGSLNSVPTSSAQQNPAKPDSPIACSPAAKGVPGFTSTGNLSSIPTFPSAAGQGFNNTTSSPTNREGSGGSGIVPTAAGMARERYDNRNSRHNELPRRGAEGAGGGAGRYNDVQRHGEGAGGGRYNDVQRHGEGGGGRHSDAYRHGESRHSDSHRHGDSRHFPEGSGANNRNNGDSRNSSEGRSNESRNGDNRKEATSRDNKPDGFAVPEPPKRKKSRWDS</sequence>
<evidence type="ECO:0000256" key="16">
    <source>
        <dbReference type="PROSITE-ProRule" id="PRU00552"/>
    </source>
</evidence>
<dbReference type="Gene3D" id="3.40.50.300">
    <property type="entry name" value="P-loop containing nucleotide triphosphate hydrolases"/>
    <property type="match status" value="2"/>
</dbReference>
<evidence type="ECO:0000256" key="2">
    <source>
        <dbReference type="ARBA" id="ARBA00004496"/>
    </source>
</evidence>
<evidence type="ECO:0000256" key="9">
    <source>
        <dbReference type="ARBA" id="ARBA00022884"/>
    </source>
</evidence>
<evidence type="ECO:0000256" key="10">
    <source>
        <dbReference type="ARBA" id="ARBA00023054"/>
    </source>
</evidence>
<feature type="domain" description="DEAD-box RNA helicase Q" evidence="20">
    <location>
        <begin position="254"/>
        <end position="282"/>
    </location>
</feature>
<feature type="compositionally biased region" description="Low complexity" evidence="17">
    <location>
        <begin position="900"/>
        <end position="912"/>
    </location>
</feature>
<dbReference type="InterPro" id="IPR027417">
    <property type="entry name" value="P-loop_NTPase"/>
</dbReference>
<dbReference type="GO" id="GO:0005634">
    <property type="term" value="C:nucleus"/>
    <property type="evidence" value="ECO:0007669"/>
    <property type="project" value="UniProtKB-SubCell"/>
</dbReference>
<dbReference type="Proteomes" id="UP000534107">
    <property type="component" value="Unassembled WGS sequence"/>
</dbReference>
<organism evidence="21 22">
    <name type="scientific">Bucco capensis</name>
    <name type="common">collared puffbird</name>
    <dbReference type="NCBI Taxonomy" id="135168"/>
    <lineage>
        <taxon>Eukaryota</taxon>
        <taxon>Metazoa</taxon>
        <taxon>Chordata</taxon>
        <taxon>Craniata</taxon>
        <taxon>Vertebrata</taxon>
        <taxon>Euteleostomi</taxon>
        <taxon>Archelosauria</taxon>
        <taxon>Archosauria</taxon>
        <taxon>Dinosauria</taxon>
        <taxon>Saurischia</taxon>
        <taxon>Theropoda</taxon>
        <taxon>Coelurosauria</taxon>
        <taxon>Aves</taxon>
        <taxon>Neognathae</taxon>
        <taxon>Neoaves</taxon>
        <taxon>Telluraves</taxon>
        <taxon>Coraciimorphae</taxon>
        <taxon>Piciformes</taxon>
        <taxon>Bucconidae</taxon>
        <taxon>Bucco</taxon>
    </lineage>
</organism>
<evidence type="ECO:0000256" key="4">
    <source>
        <dbReference type="ARBA" id="ARBA00022490"/>
    </source>
</evidence>
<feature type="compositionally biased region" description="Basic and acidic residues" evidence="17">
    <location>
        <begin position="822"/>
        <end position="835"/>
    </location>
</feature>
<dbReference type="CDD" id="cd18787">
    <property type="entry name" value="SF2_C_DEAD"/>
    <property type="match status" value="1"/>
</dbReference>
<dbReference type="CDD" id="cd17952">
    <property type="entry name" value="DEADc_DDX42"/>
    <property type="match status" value="1"/>
</dbReference>
<dbReference type="GO" id="GO:0005737">
    <property type="term" value="C:cytoplasm"/>
    <property type="evidence" value="ECO:0007669"/>
    <property type="project" value="UniProtKB-SubCell"/>
</dbReference>
<dbReference type="InterPro" id="IPR000629">
    <property type="entry name" value="RNA-helicase_DEAD-box_CS"/>
</dbReference>
<comment type="caution">
    <text evidence="21">The sequence shown here is derived from an EMBL/GenBank/DDBJ whole genome shotgun (WGS) entry which is preliminary data.</text>
</comment>
<evidence type="ECO:0000256" key="17">
    <source>
        <dbReference type="SAM" id="MobiDB-lite"/>
    </source>
</evidence>
<dbReference type="GO" id="GO:0003723">
    <property type="term" value="F:RNA binding"/>
    <property type="evidence" value="ECO:0007669"/>
    <property type="project" value="UniProtKB-KW"/>
</dbReference>
<accession>A0A7K9H9G1</accession>
<evidence type="ECO:0000256" key="8">
    <source>
        <dbReference type="ARBA" id="ARBA00022840"/>
    </source>
</evidence>
<feature type="region of interest" description="Disordered" evidence="17">
    <location>
        <begin position="778"/>
        <end position="810"/>
    </location>
</feature>
<dbReference type="PROSITE" id="PS00039">
    <property type="entry name" value="DEAD_ATP_HELICASE"/>
    <property type="match status" value="1"/>
</dbReference>
<feature type="domain" description="Helicase C-terminal" evidence="19">
    <location>
        <begin position="488"/>
        <end position="633"/>
    </location>
</feature>
<feature type="non-terminal residue" evidence="21">
    <location>
        <position position="1"/>
    </location>
</feature>
<evidence type="ECO:0000259" key="18">
    <source>
        <dbReference type="PROSITE" id="PS51192"/>
    </source>
</evidence>
<dbReference type="GO" id="GO:0005524">
    <property type="term" value="F:ATP binding"/>
    <property type="evidence" value="ECO:0007669"/>
    <property type="project" value="UniProtKB-KW"/>
</dbReference>
<feature type="compositionally biased region" description="Polar residues" evidence="17">
    <location>
        <begin position="789"/>
        <end position="801"/>
    </location>
</feature>
<evidence type="ECO:0000256" key="3">
    <source>
        <dbReference type="ARBA" id="ARBA00012552"/>
    </source>
</evidence>
<evidence type="ECO:0000256" key="13">
    <source>
        <dbReference type="ARBA" id="ARBA00061633"/>
    </source>
</evidence>
<evidence type="ECO:0000256" key="14">
    <source>
        <dbReference type="ARBA" id="ARBA00068282"/>
    </source>
</evidence>
<keyword evidence="10" id="KW-0175">Coiled coil</keyword>
<protein>
    <recommendedName>
        <fullName evidence="14">ATP-dependent RNA helicase DDX42</fullName>
        <ecNumber evidence="3">3.6.4.13</ecNumber>
    </recommendedName>
    <alternativeName>
        <fullName evidence="15">DEAD box protein 42</fullName>
    </alternativeName>
</protein>
<keyword evidence="22" id="KW-1185">Reference proteome</keyword>
<dbReference type="AlphaFoldDB" id="A0A7K9H9G1"/>
<dbReference type="PROSITE" id="PS51192">
    <property type="entry name" value="HELICASE_ATP_BIND_1"/>
    <property type="match status" value="1"/>
</dbReference>
<dbReference type="Pfam" id="PF00270">
    <property type="entry name" value="DEAD"/>
    <property type="match status" value="1"/>
</dbReference>
<keyword evidence="4" id="KW-0963">Cytoplasm</keyword>
<dbReference type="GO" id="GO:0003724">
    <property type="term" value="F:RNA helicase activity"/>
    <property type="evidence" value="ECO:0007669"/>
    <property type="project" value="UniProtKB-EC"/>
</dbReference>
<feature type="region of interest" description="Disordered" evidence="17">
    <location>
        <begin position="822"/>
        <end position="956"/>
    </location>
</feature>
<comment type="subcellular location">
    <subcellularLocation>
        <location evidence="2">Cytoplasm</location>
    </subcellularLocation>
    <subcellularLocation>
        <location evidence="1">Nucleus</location>
    </subcellularLocation>
</comment>
<evidence type="ECO:0000256" key="1">
    <source>
        <dbReference type="ARBA" id="ARBA00004123"/>
    </source>
</evidence>
<evidence type="ECO:0000259" key="19">
    <source>
        <dbReference type="PROSITE" id="PS51194"/>
    </source>
</evidence>
<keyword evidence="7 21" id="KW-0347">Helicase</keyword>
<dbReference type="PANTHER" id="PTHR47958">
    <property type="entry name" value="ATP-DEPENDENT RNA HELICASE DBP3"/>
    <property type="match status" value="1"/>
</dbReference>